<dbReference type="PANTHER" id="PTHR30031">
    <property type="entry name" value="PHOSPHOENOLPYRUVATE CARBOXYKINASE ATP"/>
    <property type="match status" value="1"/>
</dbReference>
<name>A0A0E3GRS0_CLOSL</name>
<evidence type="ECO:0000256" key="9">
    <source>
        <dbReference type="ARBA" id="ARBA00047371"/>
    </source>
</evidence>
<dbReference type="HAMAP" id="MF_00453">
    <property type="entry name" value="PEPCK_ATP"/>
    <property type="match status" value="1"/>
</dbReference>
<dbReference type="STRING" id="1548.CSCA_3681"/>
<dbReference type="PANTHER" id="PTHR30031:SF0">
    <property type="entry name" value="PHOSPHOENOLPYRUVATE CARBOXYKINASE (ATP)"/>
    <property type="match status" value="1"/>
</dbReference>
<evidence type="ECO:0000256" key="7">
    <source>
        <dbReference type="ARBA" id="ARBA00022840"/>
    </source>
</evidence>
<comment type="cofactor">
    <cofactor evidence="10">
        <name>Mn(2+)</name>
        <dbReference type="ChEBI" id="CHEBI:29035"/>
    </cofactor>
    <text evidence="10">Binds 1 Mn(2+) ion per subunit.</text>
</comment>
<evidence type="ECO:0000256" key="3">
    <source>
        <dbReference type="ARBA" id="ARBA00012363"/>
    </source>
</evidence>
<keyword evidence="11" id="KW-0808">Transferase</keyword>
<evidence type="ECO:0000313" key="11">
    <source>
        <dbReference type="EMBL" id="AKA70806.1"/>
    </source>
</evidence>
<dbReference type="PIRSF" id="PIRSF006294">
    <property type="entry name" value="PEP_crbxkin"/>
    <property type="match status" value="1"/>
</dbReference>
<dbReference type="EMBL" id="CP009933">
    <property type="protein sequence ID" value="AKA70806.1"/>
    <property type="molecule type" value="Genomic_DNA"/>
</dbReference>
<dbReference type="EC" id="4.1.1.49" evidence="3 10"/>
<feature type="binding site" evidence="10">
    <location>
        <position position="213"/>
    </location>
    <ligand>
        <name>ATP</name>
        <dbReference type="ChEBI" id="CHEBI:30616"/>
    </ligand>
</feature>
<gene>
    <name evidence="10" type="primary">pckA</name>
    <name evidence="11" type="ORF">CSCA_3681</name>
</gene>
<dbReference type="AlphaFoldDB" id="A0A0E3GRS0"/>
<dbReference type="HOGENOM" id="CLU_018247_0_1_9"/>
<keyword evidence="11" id="KW-0418">Kinase</keyword>
<feature type="binding site" evidence="10">
    <location>
        <position position="278"/>
    </location>
    <ligand>
        <name>ATP</name>
        <dbReference type="ChEBI" id="CHEBI:30616"/>
    </ligand>
</feature>
<dbReference type="InterPro" id="IPR008210">
    <property type="entry name" value="PEP_carboxykinase_N"/>
</dbReference>
<evidence type="ECO:0000256" key="2">
    <source>
        <dbReference type="ARBA" id="ARBA00006052"/>
    </source>
</evidence>
<comment type="function">
    <text evidence="10">Involved in the gluconeogenesis. Catalyzes the conversion of oxaloacetate (OAA) to phosphoenolpyruvate (PEP) through direct phosphoryl transfer between the nucleoside triphosphate and OAA.</text>
</comment>
<dbReference type="Pfam" id="PF01293">
    <property type="entry name" value="PEPCK_ATP"/>
    <property type="match status" value="1"/>
</dbReference>
<evidence type="ECO:0000256" key="5">
    <source>
        <dbReference type="ARBA" id="ARBA00022741"/>
    </source>
</evidence>
<dbReference type="GO" id="GO:0005524">
    <property type="term" value="F:ATP binding"/>
    <property type="evidence" value="ECO:0007669"/>
    <property type="project" value="UniProtKB-UniRule"/>
</dbReference>
<comment type="subcellular location">
    <subcellularLocation>
        <location evidence="10">Cytoplasm</location>
    </subcellularLocation>
</comment>
<dbReference type="NCBIfam" id="TIGR00224">
    <property type="entry name" value="pckA"/>
    <property type="match status" value="1"/>
</dbReference>
<feature type="binding site" evidence="10">
    <location>
        <position position="188"/>
    </location>
    <ligand>
        <name>substrate</name>
    </ligand>
</feature>
<dbReference type="Gene3D" id="2.170.8.10">
    <property type="entry name" value="Phosphoenolpyruvate Carboxykinase, domain 2"/>
    <property type="match status" value="1"/>
</dbReference>
<dbReference type="NCBIfam" id="NF006821">
    <property type="entry name" value="PRK09344.1-3"/>
    <property type="match status" value="1"/>
</dbReference>
<dbReference type="PROSITE" id="PS00532">
    <property type="entry name" value="PEPCK_ATP"/>
    <property type="match status" value="1"/>
</dbReference>
<keyword evidence="8 10" id="KW-0456">Lyase</keyword>
<dbReference type="Proteomes" id="UP000033115">
    <property type="component" value="Chromosome"/>
</dbReference>
<comment type="similarity">
    <text evidence="2 10">Belongs to the phosphoenolpyruvate carboxykinase (ATP) family.</text>
</comment>
<organism evidence="11 12">
    <name type="scientific">Clostridium scatologenes</name>
    <dbReference type="NCBI Taxonomy" id="1548"/>
    <lineage>
        <taxon>Bacteria</taxon>
        <taxon>Bacillati</taxon>
        <taxon>Bacillota</taxon>
        <taxon>Clostridia</taxon>
        <taxon>Eubacteriales</taxon>
        <taxon>Clostridiaceae</taxon>
        <taxon>Clostridium</taxon>
    </lineage>
</organism>
<feature type="binding site" evidence="10">
    <location>
        <position position="194"/>
    </location>
    <ligand>
        <name>Mn(2+)</name>
        <dbReference type="ChEBI" id="CHEBI:29035"/>
    </ligand>
</feature>
<dbReference type="InterPro" id="IPR001272">
    <property type="entry name" value="PEP_carboxykinase_ATP"/>
</dbReference>
<accession>A0A0E3GRS0</accession>
<dbReference type="GO" id="GO:0005829">
    <property type="term" value="C:cytosol"/>
    <property type="evidence" value="ECO:0007669"/>
    <property type="project" value="TreeGrafter"/>
</dbReference>
<dbReference type="KEGG" id="csq:CSCA_3681"/>
<feature type="binding site" evidence="10">
    <location>
        <position position="194"/>
    </location>
    <ligand>
        <name>ATP</name>
        <dbReference type="ChEBI" id="CHEBI:30616"/>
    </ligand>
</feature>
<dbReference type="GO" id="GO:0006094">
    <property type="term" value="P:gluconeogenesis"/>
    <property type="evidence" value="ECO:0007669"/>
    <property type="project" value="UniProtKB-UniRule"/>
</dbReference>
<dbReference type="NCBIfam" id="NF006820">
    <property type="entry name" value="PRK09344.1-2"/>
    <property type="match status" value="1"/>
</dbReference>
<dbReference type="InterPro" id="IPR015994">
    <property type="entry name" value="PEPCK_ATP_CS"/>
</dbReference>
<evidence type="ECO:0000256" key="8">
    <source>
        <dbReference type="ARBA" id="ARBA00023239"/>
    </source>
</evidence>
<dbReference type="CDD" id="cd00484">
    <property type="entry name" value="PEPCK_ATP"/>
    <property type="match status" value="1"/>
</dbReference>
<dbReference type="SUPFAM" id="SSF68923">
    <property type="entry name" value="PEP carboxykinase N-terminal domain"/>
    <property type="match status" value="1"/>
</dbReference>
<dbReference type="RefSeq" id="WP_029160613.1">
    <property type="nucleotide sequence ID" value="NZ_CP009933.1"/>
</dbReference>
<feature type="binding site" evidence="10">
    <location>
        <position position="194"/>
    </location>
    <ligand>
        <name>substrate</name>
    </ligand>
</feature>
<feature type="binding site" evidence="10">
    <location>
        <position position="314"/>
    </location>
    <ligand>
        <name>substrate</name>
    </ligand>
</feature>
<dbReference type="UniPathway" id="UPA00138"/>
<keyword evidence="5 10" id="KW-0547">Nucleotide-binding</keyword>
<dbReference type="GO" id="GO:0046872">
    <property type="term" value="F:metal ion binding"/>
    <property type="evidence" value="ECO:0007669"/>
    <property type="project" value="UniProtKB-KW"/>
</dbReference>
<keyword evidence="4 10" id="KW-0312">Gluconeogenesis</keyword>
<sequence>MNLKLEYINIKNCKNVYRNLTVSELTEFAIKREEGILSDKGALVVNTGKYTGRSPKDRFIVKQSSIENKVNWGDTNLPIDEIVFDRFYKKVTEYLENKNVFVFDGFVGAMKEYNLPIRVVCENASQALFSNQLFRKPSLEDLEDFRPQFHVISAPGFKAKGKEDGINSEAFIMINFDKKVILIGGTQYSGEIKKSIFSVMNFLLPKKGVLPMHCSANIGEDKKTAVFFGLSGTGKTTLSADPERKLIGDDEHAWCNDGIFNFEGGCYAKTIKLDKEKEYEIYNAIKFGTMLENVVLDENRQPDYNSNKYTENTRAAYPLEYVDNIEKSGIGESPNTIIFLTADAFGVMPAISKLSKEAAMYHFMSGYTSKVAGTERGINEPKATFSACFGEPFMLMNPSVYAELLGERIDKYNTEVYLVNTGWLNGGYGKGNRIKLSYTRAMVKAALEGRLKNVEYSEHPIFKVLMPLECPGVPSEILNPRNTWKDKEEYDCKAVNLAEKFKENFTKFKNVAKEIIEAGPETKIVEYA</sequence>
<feature type="binding site" evidence="10">
    <location>
        <position position="213"/>
    </location>
    <ligand>
        <name>Mn(2+)</name>
        <dbReference type="ChEBI" id="CHEBI:29035"/>
    </ligand>
</feature>
<keyword evidence="10" id="KW-0963">Cytoplasm</keyword>
<protein>
    <recommendedName>
        <fullName evidence="3 10">Phosphoenolpyruvate carboxykinase (ATP)</fullName>
        <shortName evidence="10">PCK</shortName>
        <shortName evidence="10">PEP carboxykinase</shortName>
        <shortName evidence="10">PEPCK</shortName>
        <ecNumber evidence="3 10">4.1.1.49</ecNumber>
    </recommendedName>
</protein>
<keyword evidence="11" id="KW-0670">Pyruvate</keyword>
<dbReference type="GO" id="GO:0004612">
    <property type="term" value="F:phosphoenolpyruvate carboxykinase (ATP) activity"/>
    <property type="evidence" value="ECO:0007669"/>
    <property type="project" value="UniProtKB-UniRule"/>
</dbReference>
<evidence type="ECO:0000313" key="12">
    <source>
        <dbReference type="Proteomes" id="UP000033115"/>
    </source>
</evidence>
<feature type="binding site" evidence="10">
    <location>
        <position position="250"/>
    </location>
    <ligand>
        <name>Mn(2+)</name>
        <dbReference type="ChEBI" id="CHEBI:29035"/>
    </ligand>
</feature>
<feature type="binding site" evidence="10">
    <location>
        <position position="53"/>
    </location>
    <ligand>
        <name>substrate</name>
    </ligand>
</feature>
<proteinExistence type="inferred from homology"/>
<keyword evidence="10" id="KW-0464">Manganese</keyword>
<reference evidence="11 12" key="1">
    <citation type="journal article" date="2015" name="J. Biotechnol.">
        <title>Complete genome sequence of a malodorant-producing acetogen, Clostridium scatologenes ATCC 25775(T).</title>
        <authorList>
            <person name="Zhu Z."/>
            <person name="Guo T."/>
            <person name="Zheng H."/>
            <person name="Song T."/>
            <person name="Ouyang P."/>
            <person name="Xie J."/>
        </authorList>
    </citation>
    <scope>NUCLEOTIDE SEQUENCE [LARGE SCALE GENOMIC DNA]</scope>
    <source>
        <strain evidence="11 12">ATCC 25775</strain>
    </source>
</reference>
<feature type="binding site" evidence="10">
    <location>
        <begin position="229"/>
        <end position="237"/>
    </location>
    <ligand>
        <name>ATP</name>
        <dbReference type="ChEBI" id="CHEBI:30616"/>
    </ligand>
</feature>
<evidence type="ECO:0000256" key="4">
    <source>
        <dbReference type="ARBA" id="ARBA00022432"/>
    </source>
</evidence>
<comment type="pathway">
    <text evidence="1 10">Carbohydrate biosynthesis; gluconeogenesis.</text>
</comment>
<evidence type="ECO:0000256" key="10">
    <source>
        <dbReference type="HAMAP-Rule" id="MF_00453"/>
    </source>
</evidence>
<evidence type="ECO:0000256" key="6">
    <source>
        <dbReference type="ARBA" id="ARBA00022793"/>
    </source>
</evidence>
<keyword evidence="6 10" id="KW-0210">Decarboxylase</keyword>
<keyword evidence="7 10" id="KW-0067">ATP-binding</keyword>
<comment type="catalytic activity">
    <reaction evidence="9 10">
        <text>oxaloacetate + ATP = phosphoenolpyruvate + ADP + CO2</text>
        <dbReference type="Rhea" id="RHEA:18617"/>
        <dbReference type="ChEBI" id="CHEBI:16452"/>
        <dbReference type="ChEBI" id="CHEBI:16526"/>
        <dbReference type="ChEBI" id="CHEBI:30616"/>
        <dbReference type="ChEBI" id="CHEBI:58702"/>
        <dbReference type="ChEBI" id="CHEBI:456216"/>
        <dbReference type="EC" id="4.1.1.49"/>
    </reaction>
</comment>
<dbReference type="GO" id="GO:0016301">
    <property type="term" value="F:kinase activity"/>
    <property type="evidence" value="ECO:0007669"/>
    <property type="project" value="UniProtKB-KW"/>
</dbReference>
<keyword evidence="12" id="KW-1185">Reference proteome</keyword>
<keyword evidence="10" id="KW-0479">Metal-binding</keyword>
<evidence type="ECO:0000256" key="1">
    <source>
        <dbReference type="ARBA" id="ARBA00004742"/>
    </source>
</evidence>
<feature type="binding site" evidence="10">
    <location>
        <position position="314"/>
    </location>
    <ligand>
        <name>ATP</name>
        <dbReference type="ChEBI" id="CHEBI:30616"/>
    </ligand>
</feature>
<dbReference type="InterPro" id="IPR013035">
    <property type="entry name" value="PEP_carboxykinase_C"/>
</dbReference>
<dbReference type="Gene3D" id="3.90.228.20">
    <property type="match status" value="1"/>
</dbReference>
<feature type="binding site" evidence="10">
    <location>
        <begin position="433"/>
        <end position="434"/>
    </location>
    <ligand>
        <name>ATP</name>
        <dbReference type="ChEBI" id="CHEBI:30616"/>
    </ligand>
</feature>
<feature type="binding site" evidence="10">
    <location>
        <position position="439"/>
    </location>
    <ligand>
        <name>ATP</name>
        <dbReference type="ChEBI" id="CHEBI:30616"/>
    </ligand>
</feature>
<dbReference type="Gene3D" id="3.40.449.10">
    <property type="entry name" value="Phosphoenolpyruvate Carboxykinase, domain 1"/>
    <property type="match status" value="1"/>
</dbReference>
<dbReference type="SUPFAM" id="SSF53795">
    <property type="entry name" value="PEP carboxykinase-like"/>
    <property type="match status" value="1"/>
</dbReference>